<dbReference type="Proteomes" id="UP001596074">
    <property type="component" value="Unassembled WGS sequence"/>
</dbReference>
<dbReference type="InterPro" id="IPR011044">
    <property type="entry name" value="Quino_amine_DH_bsu"/>
</dbReference>
<feature type="transmembrane region" description="Helical" evidence="2">
    <location>
        <begin position="20"/>
        <end position="42"/>
    </location>
</feature>
<evidence type="ECO:0000313" key="3">
    <source>
        <dbReference type="EMBL" id="MFC5750638.1"/>
    </source>
</evidence>
<keyword evidence="2" id="KW-1133">Transmembrane helix</keyword>
<proteinExistence type="predicted"/>
<evidence type="ECO:0000256" key="1">
    <source>
        <dbReference type="SAM" id="MobiDB-lite"/>
    </source>
</evidence>
<organism evidence="3 4">
    <name type="scientific">Actinomadura rugatobispora</name>
    <dbReference type="NCBI Taxonomy" id="1994"/>
    <lineage>
        <taxon>Bacteria</taxon>
        <taxon>Bacillati</taxon>
        <taxon>Actinomycetota</taxon>
        <taxon>Actinomycetes</taxon>
        <taxon>Streptosporangiales</taxon>
        <taxon>Thermomonosporaceae</taxon>
        <taxon>Actinomadura</taxon>
    </lineage>
</organism>
<dbReference type="RefSeq" id="WP_378286391.1">
    <property type="nucleotide sequence ID" value="NZ_JBHSON010000056.1"/>
</dbReference>
<feature type="compositionally biased region" description="Basic and acidic residues" evidence="1">
    <location>
        <begin position="44"/>
        <end position="65"/>
    </location>
</feature>
<dbReference type="InterPro" id="IPR015943">
    <property type="entry name" value="WD40/YVTN_repeat-like_dom_sf"/>
</dbReference>
<dbReference type="SUPFAM" id="SSF50969">
    <property type="entry name" value="YVTN repeat-like/Quinoprotein amine dehydrogenase"/>
    <property type="match status" value="1"/>
</dbReference>
<accession>A0ABW1AAK2</accession>
<reference evidence="4" key="1">
    <citation type="journal article" date="2019" name="Int. J. Syst. Evol. Microbiol.">
        <title>The Global Catalogue of Microorganisms (GCM) 10K type strain sequencing project: providing services to taxonomists for standard genome sequencing and annotation.</title>
        <authorList>
            <consortium name="The Broad Institute Genomics Platform"/>
            <consortium name="The Broad Institute Genome Sequencing Center for Infectious Disease"/>
            <person name="Wu L."/>
            <person name="Ma J."/>
        </authorList>
    </citation>
    <scope>NUCLEOTIDE SEQUENCE [LARGE SCALE GENOMIC DNA]</scope>
    <source>
        <strain evidence="4">KCTC 42087</strain>
    </source>
</reference>
<keyword evidence="4" id="KW-1185">Reference proteome</keyword>
<name>A0ABW1AAK2_9ACTN</name>
<evidence type="ECO:0008006" key="5">
    <source>
        <dbReference type="Google" id="ProtNLM"/>
    </source>
</evidence>
<dbReference type="Gene3D" id="2.130.10.10">
    <property type="entry name" value="YVTN repeat-like/Quinoprotein amine dehydrogenase"/>
    <property type="match status" value="1"/>
</dbReference>
<feature type="region of interest" description="Disordered" evidence="1">
    <location>
        <begin position="44"/>
        <end position="66"/>
    </location>
</feature>
<evidence type="ECO:0000256" key="2">
    <source>
        <dbReference type="SAM" id="Phobius"/>
    </source>
</evidence>
<dbReference type="EMBL" id="JBHSON010000056">
    <property type="protein sequence ID" value="MFC5750638.1"/>
    <property type="molecule type" value="Genomic_DNA"/>
</dbReference>
<comment type="caution">
    <text evidence="3">The sequence shown here is derived from an EMBL/GenBank/DDBJ whole genome shotgun (WGS) entry which is preliminary data.</text>
</comment>
<keyword evidence="2" id="KW-0472">Membrane</keyword>
<protein>
    <recommendedName>
        <fullName evidence="5">WD40 repeat domain-containing protein</fullName>
    </recommendedName>
</protein>
<evidence type="ECO:0000313" key="4">
    <source>
        <dbReference type="Proteomes" id="UP001596074"/>
    </source>
</evidence>
<gene>
    <name evidence="3" type="ORF">ACFPZN_33875</name>
</gene>
<keyword evidence="2" id="KW-0812">Transmembrane</keyword>
<sequence>MDGKHKDPAPGGGLGAAWRGIVPIGVASFVALAIGGGVDIVHRHQKSGEKERSAQPAAERDETGPRHVVAIRGAGGALVVRDVRSGRDVGLPVAAPRAQRFQRVAAAGDGSFVVAAAASGQVTFQRLRLNEDGGPEELAALPKAAVTGASTAWSDMAVAPDGDRIAYVTYQSGGIGRLEVVSAQTGQRKAWTTKTPARVSSLSWAGATLSFVWSPTRKVGGRIVHQVRTLDTAAAPGDLKTSKPVLKLPEGSSGAAVLGRDGRTIVAGLAQNAQITLQAFAIDTGRPGGVLWRQKGAGQVTRVSADHAGEHLLVLASDGRLHMDGAQPMPADDLVDAAW</sequence>